<name>A0A0E9PF48_ANGAN</name>
<accession>A0A0E9PF48</accession>
<protein>
    <submittedName>
        <fullName evidence="1">Uncharacterized protein</fullName>
    </submittedName>
</protein>
<dbReference type="EMBL" id="GBXM01105351">
    <property type="protein sequence ID" value="JAH03226.1"/>
    <property type="molecule type" value="Transcribed_RNA"/>
</dbReference>
<evidence type="ECO:0000313" key="1">
    <source>
        <dbReference type="EMBL" id="JAH03226.1"/>
    </source>
</evidence>
<proteinExistence type="predicted"/>
<sequence length="42" mass="5231">MNYVNYVKDVHSWQFHINLALTNFWRRQINKKNKNEALRLNI</sequence>
<organism evidence="1">
    <name type="scientific">Anguilla anguilla</name>
    <name type="common">European freshwater eel</name>
    <name type="synonym">Muraena anguilla</name>
    <dbReference type="NCBI Taxonomy" id="7936"/>
    <lineage>
        <taxon>Eukaryota</taxon>
        <taxon>Metazoa</taxon>
        <taxon>Chordata</taxon>
        <taxon>Craniata</taxon>
        <taxon>Vertebrata</taxon>
        <taxon>Euteleostomi</taxon>
        <taxon>Actinopterygii</taxon>
        <taxon>Neopterygii</taxon>
        <taxon>Teleostei</taxon>
        <taxon>Anguilliformes</taxon>
        <taxon>Anguillidae</taxon>
        <taxon>Anguilla</taxon>
    </lineage>
</organism>
<reference evidence="1" key="2">
    <citation type="journal article" date="2015" name="Fish Shellfish Immunol.">
        <title>Early steps in the European eel (Anguilla anguilla)-Vibrio vulnificus interaction in the gills: Role of the RtxA13 toxin.</title>
        <authorList>
            <person name="Callol A."/>
            <person name="Pajuelo D."/>
            <person name="Ebbesson L."/>
            <person name="Teles M."/>
            <person name="MacKenzie S."/>
            <person name="Amaro C."/>
        </authorList>
    </citation>
    <scope>NUCLEOTIDE SEQUENCE</scope>
</reference>
<dbReference type="AlphaFoldDB" id="A0A0E9PF48"/>
<reference evidence="1" key="1">
    <citation type="submission" date="2014-11" db="EMBL/GenBank/DDBJ databases">
        <authorList>
            <person name="Amaro Gonzalez C."/>
        </authorList>
    </citation>
    <scope>NUCLEOTIDE SEQUENCE</scope>
</reference>